<dbReference type="InterPro" id="IPR018062">
    <property type="entry name" value="HTH_AraC-typ_CS"/>
</dbReference>
<evidence type="ECO:0000259" key="10">
    <source>
        <dbReference type="PROSITE" id="PS50110"/>
    </source>
</evidence>
<reference evidence="11 12" key="1">
    <citation type="submission" date="2022-02" db="EMBL/GenBank/DDBJ databases">
        <title>Paenibacillus sp. MBLB1776 Whole Genome Shotgun Sequencing.</title>
        <authorList>
            <person name="Hwang C.Y."/>
            <person name="Cho E.-S."/>
            <person name="Seo M.-J."/>
        </authorList>
    </citation>
    <scope>NUCLEOTIDE SEQUENCE [LARGE SCALE GENOMIC DNA]</scope>
    <source>
        <strain evidence="11 12">MBLB1776</strain>
    </source>
</reference>
<dbReference type="SMART" id="SM00342">
    <property type="entry name" value="HTH_ARAC"/>
    <property type="match status" value="1"/>
</dbReference>
<dbReference type="GO" id="GO:0043565">
    <property type="term" value="F:sequence-specific DNA binding"/>
    <property type="evidence" value="ECO:0007669"/>
    <property type="project" value="InterPro"/>
</dbReference>
<dbReference type="PROSITE" id="PS00041">
    <property type="entry name" value="HTH_ARAC_FAMILY_1"/>
    <property type="match status" value="1"/>
</dbReference>
<evidence type="ECO:0000313" key="11">
    <source>
        <dbReference type="EMBL" id="WNQ12899.1"/>
    </source>
</evidence>
<evidence type="ECO:0000256" key="5">
    <source>
        <dbReference type="ARBA" id="ARBA00023015"/>
    </source>
</evidence>
<dbReference type="GO" id="GO:0003700">
    <property type="term" value="F:DNA-binding transcription factor activity"/>
    <property type="evidence" value="ECO:0007669"/>
    <property type="project" value="InterPro"/>
</dbReference>
<dbReference type="SUPFAM" id="SSF46689">
    <property type="entry name" value="Homeodomain-like"/>
    <property type="match status" value="1"/>
</dbReference>
<keyword evidence="2" id="KW-0963">Cytoplasm</keyword>
<dbReference type="GO" id="GO:0000160">
    <property type="term" value="P:phosphorelay signal transduction system"/>
    <property type="evidence" value="ECO:0007669"/>
    <property type="project" value="UniProtKB-KW"/>
</dbReference>
<keyword evidence="5" id="KW-0805">Transcription regulation</keyword>
<dbReference type="InterPro" id="IPR051552">
    <property type="entry name" value="HptR"/>
</dbReference>
<dbReference type="Proteomes" id="UP001305702">
    <property type="component" value="Chromosome"/>
</dbReference>
<dbReference type="Pfam" id="PF12833">
    <property type="entry name" value="HTH_18"/>
    <property type="match status" value="1"/>
</dbReference>
<dbReference type="InterPro" id="IPR020449">
    <property type="entry name" value="Tscrpt_reg_AraC-type_HTH"/>
</dbReference>
<dbReference type="GO" id="GO:0005737">
    <property type="term" value="C:cytoplasm"/>
    <property type="evidence" value="ECO:0007669"/>
    <property type="project" value="UniProtKB-SubCell"/>
</dbReference>
<evidence type="ECO:0000256" key="2">
    <source>
        <dbReference type="ARBA" id="ARBA00022490"/>
    </source>
</evidence>
<keyword evidence="7" id="KW-0804">Transcription</keyword>
<sequence>MINLIIIDDEETTRSSLMELVPWSEVGVSEVRTAENGVAALALAESFKPSIILTDIRMPKMNGIELSQNIRKLYPECEIIFLSGFSDKEYLKSAIQLNAVDYLDKPVDLEELKVLFVKIIRKLRDADRRNGVLYQRQEIVLDMISQNIGLSEWLKRSGPAVVQLSDQGMFIVYTALFNWAAAMADDERAVIKHNILKLLNDQEPFVDTRHIAGFLNDNCLALVINSVNYREAKCKEVAESLLNLLQEAKPDAYSLSIGCSHPSLSPNEFSHLYKTSLEAAKKQFYFDPNKVFFANSVTGTNYDIDKSAYTRFKKMLRNGSVDDAVQLIRLTTEEIARTGDPDTNKIRNLYFNFLRILFEVTMQWDAAESGDDKEMIYMWREIDTLVSLKELAQFLISNIKLVFPNSDNKASAVEKIDEIKKYIAVNYSSNQLSIHNIAQHTFLSHTYLCAYFKKSTGRTLNEYITELRIEKAKELLRDRNHKLYEITNEIGLTDTNYFSTLFKRYTGLTPSEYRVKHFYDEKIV</sequence>
<organism evidence="11 12">
    <name type="scientific">Paenibacillus aurantius</name>
    <dbReference type="NCBI Taxonomy" id="2918900"/>
    <lineage>
        <taxon>Bacteria</taxon>
        <taxon>Bacillati</taxon>
        <taxon>Bacillota</taxon>
        <taxon>Bacilli</taxon>
        <taxon>Bacillales</taxon>
        <taxon>Paenibacillaceae</taxon>
        <taxon>Paenibacillus</taxon>
    </lineage>
</organism>
<keyword evidence="6" id="KW-0238">DNA-binding</keyword>
<evidence type="ECO:0000256" key="1">
    <source>
        <dbReference type="ARBA" id="ARBA00004496"/>
    </source>
</evidence>
<dbReference type="CDD" id="cd17536">
    <property type="entry name" value="REC_YesN-like"/>
    <property type="match status" value="1"/>
</dbReference>
<feature type="domain" description="Response regulatory" evidence="10">
    <location>
        <begin position="3"/>
        <end position="120"/>
    </location>
</feature>
<dbReference type="InterPro" id="IPR018060">
    <property type="entry name" value="HTH_AraC"/>
</dbReference>
<evidence type="ECO:0000256" key="3">
    <source>
        <dbReference type="ARBA" id="ARBA00022553"/>
    </source>
</evidence>
<keyword evidence="12" id="KW-1185">Reference proteome</keyword>
<dbReference type="InterPro" id="IPR011006">
    <property type="entry name" value="CheY-like_superfamily"/>
</dbReference>
<dbReference type="AlphaFoldDB" id="A0AA96RJ62"/>
<dbReference type="Gene3D" id="1.10.10.60">
    <property type="entry name" value="Homeodomain-like"/>
    <property type="match status" value="2"/>
</dbReference>
<proteinExistence type="predicted"/>
<dbReference type="InterPro" id="IPR009057">
    <property type="entry name" value="Homeodomain-like_sf"/>
</dbReference>
<protein>
    <submittedName>
        <fullName evidence="11">Response regulator</fullName>
    </submittedName>
</protein>
<dbReference type="PANTHER" id="PTHR42713:SF3">
    <property type="entry name" value="TRANSCRIPTIONAL REGULATORY PROTEIN HPTR"/>
    <property type="match status" value="1"/>
</dbReference>
<feature type="domain" description="HTH araC/xylS-type" evidence="9">
    <location>
        <begin position="417"/>
        <end position="516"/>
    </location>
</feature>
<dbReference type="PROSITE" id="PS50110">
    <property type="entry name" value="RESPONSE_REGULATORY"/>
    <property type="match status" value="1"/>
</dbReference>
<dbReference type="EMBL" id="CP130318">
    <property type="protein sequence ID" value="WNQ12899.1"/>
    <property type="molecule type" value="Genomic_DNA"/>
</dbReference>
<evidence type="ECO:0000256" key="6">
    <source>
        <dbReference type="ARBA" id="ARBA00023125"/>
    </source>
</evidence>
<dbReference type="Pfam" id="PF00072">
    <property type="entry name" value="Response_reg"/>
    <property type="match status" value="1"/>
</dbReference>
<dbReference type="SMART" id="SM00448">
    <property type="entry name" value="REC"/>
    <property type="match status" value="1"/>
</dbReference>
<evidence type="ECO:0000259" key="9">
    <source>
        <dbReference type="PROSITE" id="PS01124"/>
    </source>
</evidence>
<evidence type="ECO:0000256" key="8">
    <source>
        <dbReference type="PROSITE-ProRule" id="PRU00169"/>
    </source>
</evidence>
<dbReference type="SUPFAM" id="SSF52172">
    <property type="entry name" value="CheY-like"/>
    <property type="match status" value="1"/>
</dbReference>
<dbReference type="PANTHER" id="PTHR42713">
    <property type="entry name" value="HISTIDINE KINASE-RELATED"/>
    <property type="match status" value="1"/>
</dbReference>
<keyword evidence="4" id="KW-0902">Two-component regulatory system</keyword>
<evidence type="ECO:0000313" key="12">
    <source>
        <dbReference type="Proteomes" id="UP001305702"/>
    </source>
</evidence>
<dbReference type="Gene3D" id="3.40.50.2300">
    <property type="match status" value="1"/>
</dbReference>
<gene>
    <name evidence="11" type="ORF">MJA45_07665</name>
</gene>
<accession>A0AA96RJ62</accession>
<comment type="subcellular location">
    <subcellularLocation>
        <location evidence="1">Cytoplasm</location>
    </subcellularLocation>
</comment>
<dbReference type="KEGG" id="paun:MJA45_07665"/>
<dbReference type="RefSeq" id="WP_315606678.1">
    <property type="nucleotide sequence ID" value="NZ_CP130318.1"/>
</dbReference>
<dbReference type="InterPro" id="IPR001789">
    <property type="entry name" value="Sig_transdc_resp-reg_receiver"/>
</dbReference>
<keyword evidence="3 8" id="KW-0597">Phosphoprotein</keyword>
<evidence type="ECO:0000256" key="7">
    <source>
        <dbReference type="ARBA" id="ARBA00023163"/>
    </source>
</evidence>
<dbReference type="PROSITE" id="PS01124">
    <property type="entry name" value="HTH_ARAC_FAMILY_2"/>
    <property type="match status" value="1"/>
</dbReference>
<name>A0AA96RJ62_9BACL</name>
<feature type="modified residue" description="4-aspartylphosphate" evidence="8">
    <location>
        <position position="55"/>
    </location>
</feature>
<evidence type="ECO:0000256" key="4">
    <source>
        <dbReference type="ARBA" id="ARBA00023012"/>
    </source>
</evidence>
<dbReference type="PRINTS" id="PR00032">
    <property type="entry name" value="HTHARAC"/>
</dbReference>